<evidence type="ECO:0000313" key="1">
    <source>
        <dbReference type="EMBL" id="MPM18351.1"/>
    </source>
</evidence>
<protein>
    <submittedName>
        <fullName evidence="1">Uncharacterized protein</fullName>
    </submittedName>
</protein>
<reference evidence="1" key="1">
    <citation type="submission" date="2019-08" db="EMBL/GenBank/DDBJ databases">
        <authorList>
            <person name="Kucharzyk K."/>
            <person name="Murdoch R.W."/>
            <person name="Higgins S."/>
            <person name="Loffler F."/>
        </authorList>
    </citation>
    <scope>NUCLEOTIDE SEQUENCE</scope>
</reference>
<gene>
    <name evidence="1" type="ORF">SDC9_64760</name>
</gene>
<sequence>MPHISKKQKPVYKTTVIDKSLNVLYEDSVETEQANTLYFNNALIDNSGNIFFFYNAQRYYIDTARMGTVSFIHTNISTHKSEEFTLNIFEKIENSSPNRTNCLINDYSVAFWDSTTIIVSGVFYNETARVRPSLFFVTINTKDNSFQISVNPFAEEIFGENTASLPALSTHSLIHIAPIILKNDEIISICEEYWENDGGPNSSAVLQYSGNIFATKYDTYGKISWQQKIDKRLKSSSWLNEQAFSYAVWKNKLYIVFIDNINNYSGNGFQESIVNAALKSYDYKVLSIVSMDLQNGEYEKHVLNDFTDINRADFIDKGLQISDDELLIPLFDKGGKNIEFMKIVFF</sequence>
<organism evidence="1">
    <name type="scientific">bioreactor metagenome</name>
    <dbReference type="NCBI Taxonomy" id="1076179"/>
    <lineage>
        <taxon>unclassified sequences</taxon>
        <taxon>metagenomes</taxon>
        <taxon>ecological metagenomes</taxon>
    </lineage>
</organism>
<accession>A0A644XRE9</accession>
<comment type="caution">
    <text evidence="1">The sequence shown here is derived from an EMBL/GenBank/DDBJ whole genome shotgun (WGS) entry which is preliminary data.</text>
</comment>
<dbReference type="AlphaFoldDB" id="A0A644XRE9"/>
<proteinExistence type="predicted"/>
<dbReference type="EMBL" id="VSSQ01002966">
    <property type="protein sequence ID" value="MPM18351.1"/>
    <property type="molecule type" value="Genomic_DNA"/>
</dbReference>
<name>A0A644XRE9_9ZZZZ</name>